<dbReference type="Proteomes" id="UP000799428">
    <property type="component" value="Unassembled WGS sequence"/>
</dbReference>
<protein>
    <submittedName>
        <fullName evidence="2">Uncharacterized protein</fullName>
    </submittedName>
</protein>
<accession>A0A6G1KGT7</accession>
<evidence type="ECO:0000256" key="1">
    <source>
        <dbReference type="SAM" id="MobiDB-lite"/>
    </source>
</evidence>
<proteinExistence type="predicted"/>
<keyword evidence="3" id="KW-1185">Reference proteome</keyword>
<name>A0A6G1KGT7_9PLEO</name>
<organism evidence="2 3">
    <name type="scientific">Pleomassaria siparia CBS 279.74</name>
    <dbReference type="NCBI Taxonomy" id="1314801"/>
    <lineage>
        <taxon>Eukaryota</taxon>
        <taxon>Fungi</taxon>
        <taxon>Dikarya</taxon>
        <taxon>Ascomycota</taxon>
        <taxon>Pezizomycotina</taxon>
        <taxon>Dothideomycetes</taxon>
        <taxon>Pleosporomycetidae</taxon>
        <taxon>Pleosporales</taxon>
        <taxon>Pleomassariaceae</taxon>
        <taxon>Pleomassaria</taxon>
    </lineage>
</organism>
<feature type="region of interest" description="Disordered" evidence="1">
    <location>
        <begin position="1"/>
        <end position="22"/>
    </location>
</feature>
<evidence type="ECO:0000313" key="2">
    <source>
        <dbReference type="EMBL" id="KAF2711990.1"/>
    </source>
</evidence>
<dbReference type="EMBL" id="MU005766">
    <property type="protein sequence ID" value="KAF2711990.1"/>
    <property type="molecule type" value="Genomic_DNA"/>
</dbReference>
<dbReference type="OrthoDB" id="3790934at2759"/>
<sequence>MSTAKSKKAKSNREKSSVSGGGTLVAVRAELAACSSPDAQIFVTLLESGNIAAARTENKATRERFGDAYPSMGKKTSPFFAAHKGDSWPTAEELRDMLLKDYRDIYDETEEGNDGEDVVHVHDADREECRDGGREKRAAVQEKTSRQRDAVQLLTNITSPTYTTRNLILSIPSPLLEESFGVAKEQGGHLLSSSDLSCTILPCNTYLRLQHFNEGTTVSTVLSGSIIHIIWPPTEGNLALLSQAYETYVVSCDPVAMDISQHLEGGIAMVQRPGEALRVSPFCPVLTLTTATTVLATYTTVPASSFYSILTRLPFLTHWWATELDSFLKRAAFGTALMACLVRIMDCEFETYTVKTVRQELDTPGPFFDLVKGWDGVKKGVLEILSKEQKAALQKKWQGLLIRSIGKNCLMCGHVCHTKSKEMPKHFMEAHWL</sequence>
<gene>
    <name evidence="2" type="ORF">K504DRAFT_531152</name>
</gene>
<dbReference type="AlphaFoldDB" id="A0A6G1KGT7"/>
<evidence type="ECO:0000313" key="3">
    <source>
        <dbReference type="Proteomes" id="UP000799428"/>
    </source>
</evidence>
<reference evidence="2" key="1">
    <citation type="journal article" date="2020" name="Stud. Mycol.">
        <title>101 Dothideomycetes genomes: a test case for predicting lifestyles and emergence of pathogens.</title>
        <authorList>
            <person name="Haridas S."/>
            <person name="Albert R."/>
            <person name="Binder M."/>
            <person name="Bloem J."/>
            <person name="Labutti K."/>
            <person name="Salamov A."/>
            <person name="Andreopoulos B."/>
            <person name="Baker S."/>
            <person name="Barry K."/>
            <person name="Bills G."/>
            <person name="Bluhm B."/>
            <person name="Cannon C."/>
            <person name="Castanera R."/>
            <person name="Culley D."/>
            <person name="Daum C."/>
            <person name="Ezra D."/>
            <person name="Gonzalez J."/>
            <person name="Henrissat B."/>
            <person name="Kuo A."/>
            <person name="Liang C."/>
            <person name="Lipzen A."/>
            <person name="Lutzoni F."/>
            <person name="Magnuson J."/>
            <person name="Mondo S."/>
            <person name="Nolan M."/>
            <person name="Ohm R."/>
            <person name="Pangilinan J."/>
            <person name="Park H.-J."/>
            <person name="Ramirez L."/>
            <person name="Alfaro M."/>
            <person name="Sun H."/>
            <person name="Tritt A."/>
            <person name="Yoshinaga Y."/>
            <person name="Zwiers L.-H."/>
            <person name="Turgeon B."/>
            <person name="Goodwin S."/>
            <person name="Spatafora J."/>
            <person name="Crous P."/>
            <person name="Grigoriev I."/>
        </authorList>
    </citation>
    <scope>NUCLEOTIDE SEQUENCE</scope>
    <source>
        <strain evidence="2">CBS 279.74</strain>
    </source>
</reference>
<feature type="compositionally biased region" description="Basic residues" evidence="1">
    <location>
        <begin position="1"/>
        <end position="10"/>
    </location>
</feature>